<gene>
    <name evidence="3" type="ORF">H0N91_12155</name>
</gene>
<dbReference type="GO" id="GO:0000150">
    <property type="term" value="F:DNA strand exchange activity"/>
    <property type="evidence" value="ECO:0007669"/>
    <property type="project" value="InterPro"/>
</dbReference>
<evidence type="ECO:0000313" key="3">
    <source>
        <dbReference type="EMBL" id="NZA38858.1"/>
    </source>
</evidence>
<evidence type="ECO:0000259" key="2">
    <source>
        <dbReference type="Pfam" id="PF02796"/>
    </source>
</evidence>
<dbReference type="InterPro" id="IPR009057">
    <property type="entry name" value="Homeodomain-like_sf"/>
</dbReference>
<dbReference type="AlphaFoldDB" id="A0A1I5JTR3"/>
<feature type="coiled-coil region" evidence="1">
    <location>
        <begin position="7"/>
        <end position="34"/>
    </location>
</feature>
<dbReference type="GO" id="GO:0003677">
    <property type="term" value="F:DNA binding"/>
    <property type="evidence" value="ECO:0007669"/>
    <property type="project" value="InterPro"/>
</dbReference>
<accession>A0A1I5JTR3</accession>
<dbReference type="Gene3D" id="1.10.10.60">
    <property type="entry name" value="Homeodomain-like"/>
    <property type="match status" value="1"/>
</dbReference>
<evidence type="ECO:0000256" key="1">
    <source>
        <dbReference type="SAM" id="Coils"/>
    </source>
</evidence>
<keyword evidence="1" id="KW-0175">Coiled coil</keyword>
<dbReference type="SUPFAM" id="SSF46689">
    <property type="entry name" value="Homeodomain-like"/>
    <property type="match status" value="1"/>
</dbReference>
<dbReference type="EMBL" id="JACCKS010000013">
    <property type="protein sequence ID" value="NZA38858.1"/>
    <property type="molecule type" value="Genomic_DNA"/>
</dbReference>
<sequence>MDPYEQIRLLEDQLQTKKDYISKLEAQLEAQNSRGAGRKRKLNSKDIELIKNYRAKGCTYAEIAENFGLSVGSVYNYCNH</sequence>
<comment type="caution">
    <text evidence="3">The sequence shown here is derived from an EMBL/GenBank/DDBJ whole genome shotgun (WGS) entry which is preliminary data.</text>
</comment>
<name>A0A1I5JTR3_9FIRM</name>
<dbReference type="RefSeq" id="WP_090412961.1">
    <property type="nucleotide sequence ID" value="NZ_CABJAI010000020.1"/>
</dbReference>
<feature type="domain" description="Resolvase HTH" evidence="2">
    <location>
        <begin position="37"/>
        <end position="79"/>
    </location>
</feature>
<protein>
    <submittedName>
        <fullName evidence="3">Helix-turn-helix domain-containing protein</fullName>
    </submittedName>
</protein>
<proteinExistence type="predicted"/>
<evidence type="ECO:0000313" key="4">
    <source>
        <dbReference type="Proteomes" id="UP000586254"/>
    </source>
</evidence>
<dbReference type="Pfam" id="PF02796">
    <property type="entry name" value="HTH_7"/>
    <property type="match status" value="1"/>
</dbReference>
<organism evidence="3 4">
    <name type="scientific">Eubacterium callanderi</name>
    <dbReference type="NCBI Taxonomy" id="53442"/>
    <lineage>
        <taxon>Bacteria</taxon>
        <taxon>Bacillati</taxon>
        <taxon>Bacillota</taxon>
        <taxon>Clostridia</taxon>
        <taxon>Eubacteriales</taxon>
        <taxon>Eubacteriaceae</taxon>
        <taxon>Eubacterium</taxon>
    </lineage>
</organism>
<dbReference type="InterPro" id="IPR006120">
    <property type="entry name" value="Resolvase_HTH_dom"/>
</dbReference>
<reference evidence="3 4" key="1">
    <citation type="submission" date="2020-07" db="EMBL/GenBank/DDBJ databases">
        <title>Organ Donor 1.</title>
        <authorList>
            <person name="Marsh A.J."/>
            <person name="Azcarate-Peril M.A."/>
        </authorList>
    </citation>
    <scope>NUCLEOTIDE SEQUENCE [LARGE SCALE GENOMIC DNA]</scope>
    <source>
        <strain evidence="3 4">AMC0717</strain>
    </source>
</reference>
<dbReference type="Proteomes" id="UP000586254">
    <property type="component" value="Unassembled WGS sequence"/>
</dbReference>